<dbReference type="GO" id="GO:0006654">
    <property type="term" value="P:phosphatidic acid biosynthetic process"/>
    <property type="evidence" value="ECO:0007669"/>
    <property type="project" value="TreeGrafter"/>
</dbReference>
<evidence type="ECO:0000259" key="4">
    <source>
        <dbReference type="SMART" id="SM00563"/>
    </source>
</evidence>
<feature type="domain" description="Phospholipid/glycerol acyltransferase" evidence="4">
    <location>
        <begin position="61"/>
        <end position="176"/>
    </location>
</feature>
<dbReference type="RefSeq" id="WP_252931691.1">
    <property type="nucleotide sequence ID" value="NZ_JAEUWV010000012.1"/>
</dbReference>
<dbReference type="AlphaFoldDB" id="A0AAW5HXJ2"/>
<dbReference type="GO" id="GO:0005886">
    <property type="term" value="C:plasma membrane"/>
    <property type="evidence" value="ECO:0007669"/>
    <property type="project" value="TreeGrafter"/>
</dbReference>
<dbReference type="Proteomes" id="UP001205920">
    <property type="component" value="Unassembled WGS sequence"/>
</dbReference>
<dbReference type="SUPFAM" id="SSF69593">
    <property type="entry name" value="Glycerol-3-phosphate (1)-acyltransferase"/>
    <property type="match status" value="1"/>
</dbReference>
<proteinExistence type="predicted"/>
<dbReference type="PANTHER" id="PTHR10434">
    <property type="entry name" value="1-ACYL-SN-GLYCEROL-3-PHOSPHATE ACYLTRANSFERASE"/>
    <property type="match status" value="1"/>
</dbReference>
<dbReference type="CDD" id="cd07989">
    <property type="entry name" value="LPLAT_AGPAT-like"/>
    <property type="match status" value="1"/>
</dbReference>
<comment type="caution">
    <text evidence="5">The sequence shown here is derived from an EMBL/GenBank/DDBJ whole genome shotgun (WGS) entry which is preliminary data.</text>
</comment>
<evidence type="ECO:0000256" key="3">
    <source>
        <dbReference type="SAM" id="MobiDB-lite"/>
    </source>
</evidence>
<keyword evidence="1" id="KW-0808">Transferase</keyword>
<feature type="compositionally biased region" description="Basic and acidic residues" evidence="3">
    <location>
        <begin position="260"/>
        <end position="273"/>
    </location>
</feature>
<evidence type="ECO:0000256" key="2">
    <source>
        <dbReference type="ARBA" id="ARBA00023315"/>
    </source>
</evidence>
<dbReference type="SMART" id="SM00563">
    <property type="entry name" value="PlsC"/>
    <property type="match status" value="1"/>
</dbReference>
<dbReference type="EMBL" id="JAEUWV010000012">
    <property type="protein sequence ID" value="MCO6394958.1"/>
    <property type="molecule type" value="Genomic_DNA"/>
</dbReference>
<reference evidence="5 6" key="1">
    <citation type="submission" date="2021-01" db="EMBL/GenBank/DDBJ databases">
        <title>Identification and Characterization of Corynebacterium sp.</title>
        <authorList>
            <person name="Luo Q."/>
            <person name="Qu P."/>
            <person name="Chen Q."/>
        </authorList>
    </citation>
    <scope>NUCLEOTIDE SEQUENCE [LARGE SCALE GENOMIC DNA]</scope>
    <source>
        <strain evidence="5 6">MC-18</strain>
    </source>
</reference>
<dbReference type="PANTHER" id="PTHR10434:SF55">
    <property type="entry name" value="POSSIBLE ACYLTRANSFERASE"/>
    <property type="match status" value="1"/>
</dbReference>
<evidence type="ECO:0000256" key="1">
    <source>
        <dbReference type="ARBA" id="ARBA00022679"/>
    </source>
</evidence>
<feature type="region of interest" description="Disordered" evidence="3">
    <location>
        <begin position="237"/>
        <end position="273"/>
    </location>
</feature>
<sequence length="273" mass="29972">MRTIDGLFEVADGYTAPRPHSGDMHNRFYQRIVRAAKRYFRFAGTKATVHGLEHVPLDGGAMLAINHTGYLDFMLAGIGPYLRGERLVRFMAKKEVFGIPVLRWLLRNMGHVPVDRSAGAGAIDAAVAALREGAIVGIFPEGTISRSFEIADFKTGAVRIARQAGVPLVPCVIWGSQRLWTKDQPKRLGRSGIPVIIRYGEPVAVDGTVEEATGRLKAAMEAMLETTRAEYETRFGPFEPGEPWMPASLGGSAPTLEEAAEIRRKEREAKKGK</sequence>
<dbReference type="InterPro" id="IPR002123">
    <property type="entry name" value="Plipid/glycerol_acylTrfase"/>
</dbReference>
<dbReference type="Pfam" id="PF01553">
    <property type="entry name" value="Acyltransferase"/>
    <property type="match status" value="1"/>
</dbReference>
<gene>
    <name evidence="5" type="ORF">JMN37_08240</name>
</gene>
<evidence type="ECO:0000313" key="6">
    <source>
        <dbReference type="Proteomes" id="UP001205920"/>
    </source>
</evidence>
<organism evidence="5 6">
    <name type="scientific">Corynebacterium lipophilum</name>
    <dbReference type="NCBI Taxonomy" id="2804918"/>
    <lineage>
        <taxon>Bacteria</taxon>
        <taxon>Bacillati</taxon>
        <taxon>Actinomycetota</taxon>
        <taxon>Actinomycetes</taxon>
        <taxon>Mycobacteriales</taxon>
        <taxon>Corynebacteriaceae</taxon>
        <taxon>Corynebacterium</taxon>
    </lineage>
</organism>
<evidence type="ECO:0000313" key="5">
    <source>
        <dbReference type="EMBL" id="MCO6394958.1"/>
    </source>
</evidence>
<accession>A0AAW5HXJ2</accession>
<keyword evidence="6" id="KW-1185">Reference proteome</keyword>
<name>A0AAW5HXJ2_9CORY</name>
<protein>
    <submittedName>
        <fullName evidence="5">1-acyl-sn-glycerol-3-phosphate acyltransferase</fullName>
    </submittedName>
</protein>
<dbReference type="GO" id="GO:0003841">
    <property type="term" value="F:1-acylglycerol-3-phosphate O-acyltransferase activity"/>
    <property type="evidence" value="ECO:0007669"/>
    <property type="project" value="TreeGrafter"/>
</dbReference>
<keyword evidence="2 5" id="KW-0012">Acyltransferase</keyword>